<dbReference type="InterPro" id="IPR009998">
    <property type="entry name" value="YfaZ"/>
</dbReference>
<protein>
    <recommendedName>
        <fullName evidence="2">YfaZ</fullName>
    </recommendedName>
</protein>
<accession>A0A3B0WNA9</accession>
<evidence type="ECO:0008006" key="2">
    <source>
        <dbReference type="Google" id="ProtNLM"/>
    </source>
</evidence>
<organism evidence="1">
    <name type="scientific">hydrothermal vent metagenome</name>
    <dbReference type="NCBI Taxonomy" id="652676"/>
    <lineage>
        <taxon>unclassified sequences</taxon>
        <taxon>metagenomes</taxon>
        <taxon>ecological metagenomes</taxon>
    </lineage>
</organism>
<name>A0A3B0WNA9_9ZZZZ</name>
<gene>
    <name evidence="1" type="ORF">MNBD_GAMMA05-1067</name>
</gene>
<evidence type="ECO:0000313" key="1">
    <source>
        <dbReference type="EMBL" id="VAW50839.1"/>
    </source>
</evidence>
<sequence length="215" mass="22986">MLEFNSYFFPSKLITLEVYHFMLRKALISIILLVPFNSAQAGAIDFRVGSDIAELTFLTQTASFGYGGADIGFGALVNDENDVIASGFILVSGSSAGDVKALHFGVGTKAYVGTLEGPGSGSIDVDGGAVAIGGRVRYVFPGSTPLAVLGEAFYAPEVTNISDFDGLVEYRVALELEVTPSARAYVGYRYLEVTFSDDIEYEVDDAAHIGVRFEF</sequence>
<dbReference type="AlphaFoldDB" id="A0A3B0WNA9"/>
<proteinExistence type="predicted"/>
<dbReference type="Pfam" id="PF07437">
    <property type="entry name" value="YfaZ"/>
    <property type="match status" value="1"/>
</dbReference>
<reference evidence="1" key="1">
    <citation type="submission" date="2018-06" db="EMBL/GenBank/DDBJ databases">
        <authorList>
            <person name="Zhirakovskaya E."/>
        </authorList>
    </citation>
    <scope>NUCLEOTIDE SEQUENCE</scope>
</reference>
<dbReference type="EMBL" id="UOFE01000007">
    <property type="protein sequence ID" value="VAW50839.1"/>
    <property type="molecule type" value="Genomic_DNA"/>
</dbReference>